<protein>
    <submittedName>
        <fullName evidence="6">Substrate-binding domain-containing protein</fullName>
    </submittedName>
</protein>
<feature type="domain" description="Periplasmic binding protein" evidence="5">
    <location>
        <begin position="98"/>
        <end position="339"/>
    </location>
</feature>
<keyword evidence="3 4" id="KW-0732">Signal</keyword>
<accession>A0ABU4VLG0</accession>
<evidence type="ECO:0000259" key="5">
    <source>
        <dbReference type="Pfam" id="PF13407"/>
    </source>
</evidence>
<dbReference type="Gene3D" id="3.40.50.2300">
    <property type="match status" value="2"/>
</dbReference>
<comment type="caution">
    <text evidence="6">The sequence shown here is derived from an EMBL/GenBank/DDBJ whole genome shotgun (WGS) entry which is preliminary data.</text>
</comment>
<evidence type="ECO:0000256" key="2">
    <source>
        <dbReference type="ARBA" id="ARBA00007639"/>
    </source>
</evidence>
<reference evidence="6 7" key="1">
    <citation type="submission" date="2023-11" db="EMBL/GenBank/DDBJ databases">
        <authorList>
            <person name="Xu M."/>
            <person name="Jiang T."/>
        </authorList>
    </citation>
    <scope>NUCLEOTIDE SEQUENCE [LARGE SCALE GENOMIC DNA]</scope>
    <source>
        <strain evidence="6 7">SD</strain>
    </source>
</reference>
<dbReference type="PROSITE" id="PS51257">
    <property type="entry name" value="PROKAR_LIPOPROTEIN"/>
    <property type="match status" value="1"/>
</dbReference>
<dbReference type="RefSeq" id="WP_319954847.1">
    <property type="nucleotide sequence ID" value="NZ_JAXAVX010000007.1"/>
</dbReference>
<gene>
    <name evidence="6" type="ORF">SK069_13880</name>
</gene>
<dbReference type="PANTHER" id="PTHR46847:SF2">
    <property type="entry name" value="ABC TRANSPORTER SUGAR-BINDING PROTEIN"/>
    <property type="match status" value="1"/>
</dbReference>
<keyword evidence="7" id="KW-1185">Reference proteome</keyword>
<evidence type="ECO:0000256" key="1">
    <source>
        <dbReference type="ARBA" id="ARBA00004196"/>
    </source>
</evidence>
<comment type="subcellular location">
    <subcellularLocation>
        <location evidence="1">Cell envelope</location>
    </subcellularLocation>
</comment>
<sequence length="383" mass="39486">MRRTRQTTLGLIAVIAALGLTACGSDDDEPAAANGGGTTAAATAGGDGVAQAKAAVAQAERTTGVEFPQPDEAFDPGTGKVAVISCGQAGLNCKQGSDDVRTAAAAMGWKASPVFDGEFAPAKQAGYVQQALREGYDAIVLVSIDANSIKAALDAAAAKDVPVACVMCANKDFPGVIDVTSGGVADGTAIADWIAADSDGKAKLLAYDDKSFPIVAERLAAMKARLGEVCPDCTVEDASIPTTDLSKPGPPTWTAALAKYPAGKLGYVMAPYDPFAIPFTKTAEQRSRTDLKIGGYDASPDFVALIAAGNGPAKVTTAAPFPYASWGAMDQVARVKAGKQPWESTKLPVALVTAKNAAEFDEGFFSPDDFDYEALFKRLWGKS</sequence>
<feature type="signal peptide" evidence="4">
    <location>
        <begin position="1"/>
        <end position="22"/>
    </location>
</feature>
<evidence type="ECO:0000313" key="6">
    <source>
        <dbReference type="EMBL" id="MDX8152691.1"/>
    </source>
</evidence>
<dbReference type="SUPFAM" id="SSF53822">
    <property type="entry name" value="Periplasmic binding protein-like I"/>
    <property type="match status" value="1"/>
</dbReference>
<evidence type="ECO:0000256" key="3">
    <source>
        <dbReference type="ARBA" id="ARBA00022729"/>
    </source>
</evidence>
<dbReference type="PANTHER" id="PTHR46847">
    <property type="entry name" value="D-ALLOSE-BINDING PERIPLASMIC PROTEIN-RELATED"/>
    <property type="match status" value="1"/>
</dbReference>
<dbReference type="EMBL" id="JAXAVX010000007">
    <property type="protein sequence ID" value="MDX8152691.1"/>
    <property type="molecule type" value="Genomic_DNA"/>
</dbReference>
<comment type="similarity">
    <text evidence="2">Belongs to the bacterial solute-binding protein 2 family.</text>
</comment>
<dbReference type="InterPro" id="IPR028082">
    <property type="entry name" value="Peripla_BP_I"/>
</dbReference>
<dbReference type="Proteomes" id="UP001277761">
    <property type="component" value="Unassembled WGS sequence"/>
</dbReference>
<name>A0ABU4VLG0_9ACTN</name>
<feature type="chain" id="PRO_5045529524" evidence="4">
    <location>
        <begin position="23"/>
        <end position="383"/>
    </location>
</feature>
<proteinExistence type="inferred from homology"/>
<organism evidence="6 7">
    <name type="scientific">Patulibacter brassicae</name>
    <dbReference type="NCBI Taxonomy" id="1705717"/>
    <lineage>
        <taxon>Bacteria</taxon>
        <taxon>Bacillati</taxon>
        <taxon>Actinomycetota</taxon>
        <taxon>Thermoleophilia</taxon>
        <taxon>Solirubrobacterales</taxon>
        <taxon>Patulibacteraceae</taxon>
        <taxon>Patulibacter</taxon>
    </lineage>
</organism>
<dbReference type="Pfam" id="PF13407">
    <property type="entry name" value="Peripla_BP_4"/>
    <property type="match status" value="1"/>
</dbReference>
<evidence type="ECO:0000313" key="7">
    <source>
        <dbReference type="Proteomes" id="UP001277761"/>
    </source>
</evidence>
<dbReference type="InterPro" id="IPR025997">
    <property type="entry name" value="SBP_2_dom"/>
</dbReference>
<evidence type="ECO:0000256" key="4">
    <source>
        <dbReference type="SAM" id="SignalP"/>
    </source>
</evidence>